<dbReference type="GO" id="GO:0071555">
    <property type="term" value="P:cell wall organization"/>
    <property type="evidence" value="ECO:0007669"/>
    <property type="project" value="UniProtKB-KW"/>
</dbReference>
<dbReference type="EMBL" id="BLAB01000001">
    <property type="protein sequence ID" value="GER92545.1"/>
    <property type="molecule type" value="Genomic_DNA"/>
</dbReference>
<evidence type="ECO:0000256" key="4">
    <source>
        <dbReference type="ARBA" id="ARBA00022960"/>
    </source>
</evidence>
<keyword evidence="4" id="KW-0133">Cell shape</keyword>
<accession>A0A5J4KX60</accession>
<evidence type="ECO:0000256" key="5">
    <source>
        <dbReference type="ARBA" id="ARBA00022984"/>
    </source>
</evidence>
<gene>
    <name evidence="9" type="ORF">A45J_0261</name>
</gene>
<keyword evidence="9" id="KW-0121">Carboxypeptidase</keyword>
<reference evidence="9" key="1">
    <citation type="submission" date="2019-10" db="EMBL/GenBank/DDBJ databases">
        <title>Metagenomic sequencing of thiosulfate-disproportionating enrichment culture.</title>
        <authorList>
            <person name="Umezawa K."/>
            <person name="Kojima H."/>
            <person name="Fukui M."/>
        </authorList>
    </citation>
    <scope>NUCLEOTIDE SEQUENCE</scope>
    <source>
        <strain evidence="9">45J</strain>
    </source>
</reference>
<dbReference type="PANTHER" id="PTHR21581">
    <property type="entry name" value="D-ALANYL-D-ALANINE CARBOXYPEPTIDASE"/>
    <property type="match status" value="1"/>
</dbReference>
<evidence type="ECO:0000256" key="7">
    <source>
        <dbReference type="SAM" id="MobiDB-lite"/>
    </source>
</evidence>
<keyword evidence="2" id="KW-0732">Signal</keyword>
<keyword evidence="6" id="KW-0961">Cell wall biogenesis/degradation</keyword>
<evidence type="ECO:0000256" key="6">
    <source>
        <dbReference type="ARBA" id="ARBA00023316"/>
    </source>
</evidence>
<evidence type="ECO:0000256" key="2">
    <source>
        <dbReference type="ARBA" id="ARBA00022729"/>
    </source>
</evidence>
<sequence>MKLRSRLNFGQRAVGIIFGALFFSISLNIGLSFAHEISARAAVVIDSASEKILYAKNPSLKQPPASTTKLVTAIVVLDKLHPDHIVTISEKAAGTPSISPHLRSGERFSVRDLLYLALMRSVNSAAVALAEAVAGSEEEFVYMMNDRVSRLGAENTKFINASGLPGHDQYITAFDLAKIMKESLKYPLIREIITTRAKEVFSEAGRKIFIKNTNQLLWTDDDNLGGKTGYTRAARHCFVCAVKKEHNTLIAAILGESARDNLWDDSEVLLSKGYDVLTQKAEPMIYISSESERPVVFASYKTDGKNKKVKAFARGHKYKAKKVAHINSKKGSKKIVKKKMRSSNKELSVRRSETFDKS</sequence>
<dbReference type="InterPro" id="IPR012338">
    <property type="entry name" value="Beta-lactam/transpept-like"/>
</dbReference>
<dbReference type="GO" id="GO:0009252">
    <property type="term" value="P:peptidoglycan biosynthetic process"/>
    <property type="evidence" value="ECO:0007669"/>
    <property type="project" value="UniProtKB-KW"/>
</dbReference>
<feature type="compositionally biased region" description="Basic and acidic residues" evidence="7">
    <location>
        <begin position="343"/>
        <end position="358"/>
    </location>
</feature>
<dbReference type="PRINTS" id="PR00725">
    <property type="entry name" value="DADACBPTASE1"/>
</dbReference>
<dbReference type="GO" id="GO:0008360">
    <property type="term" value="P:regulation of cell shape"/>
    <property type="evidence" value="ECO:0007669"/>
    <property type="project" value="UniProtKB-KW"/>
</dbReference>
<evidence type="ECO:0000259" key="8">
    <source>
        <dbReference type="Pfam" id="PF00768"/>
    </source>
</evidence>
<comment type="similarity">
    <text evidence="1">Belongs to the peptidase S11 family.</text>
</comment>
<dbReference type="Pfam" id="PF00768">
    <property type="entry name" value="Peptidase_S11"/>
    <property type="match status" value="1"/>
</dbReference>
<dbReference type="InterPro" id="IPR018044">
    <property type="entry name" value="Peptidase_S11"/>
</dbReference>
<dbReference type="PANTHER" id="PTHR21581:SF26">
    <property type="entry name" value="D-ALANYL-D-ALANINE ENDOPEPTIDASE"/>
    <property type="match status" value="1"/>
</dbReference>
<name>A0A5J4KX60_9ZZZZ</name>
<organism evidence="9">
    <name type="scientific">hot springs metagenome</name>
    <dbReference type="NCBI Taxonomy" id="433727"/>
    <lineage>
        <taxon>unclassified sequences</taxon>
        <taxon>metagenomes</taxon>
        <taxon>ecological metagenomes</taxon>
    </lineage>
</organism>
<feature type="domain" description="Peptidase S11 D-alanyl-D-alanine carboxypeptidase A N-terminal" evidence="8">
    <location>
        <begin position="35"/>
        <end position="256"/>
    </location>
</feature>
<keyword evidence="3" id="KW-0378">Hydrolase</keyword>
<dbReference type="AlphaFoldDB" id="A0A5J4KX60"/>
<feature type="compositionally biased region" description="Basic residues" evidence="7">
    <location>
        <begin position="326"/>
        <end position="342"/>
    </location>
</feature>
<dbReference type="SUPFAM" id="SSF56601">
    <property type="entry name" value="beta-lactamase/transpeptidase-like"/>
    <property type="match status" value="1"/>
</dbReference>
<dbReference type="Gene3D" id="3.40.710.10">
    <property type="entry name" value="DD-peptidase/beta-lactamase superfamily"/>
    <property type="match status" value="1"/>
</dbReference>
<evidence type="ECO:0000313" key="9">
    <source>
        <dbReference type="EMBL" id="GER92545.1"/>
    </source>
</evidence>
<dbReference type="GO" id="GO:0009002">
    <property type="term" value="F:serine-type D-Ala-D-Ala carboxypeptidase activity"/>
    <property type="evidence" value="ECO:0007669"/>
    <property type="project" value="InterPro"/>
</dbReference>
<dbReference type="InterPro" id="IPR001967">
    <property type="entry name" value="Peptidase_S11_N"/>
</dbReference>
<feature type="region of interest" description="Disordered" evidence="7">
    <location>
        <begin position="326"/>
        <end position="358"/>
    </location>
</feature>
<dbReference type="GO" id="GO:0006508">
    <property type="term" value="P:proteolysis"/>
    <property type="evidence" value="ECO:0007669"/>
    <property type="project" value="InterPro"/>
</dbReference>
<evidence type="ECO:0000256" key="3">
    <source>
        <dbReference type="ARBA" id="ARBA00022801"/>
    </source>
</evidence>
<comment type="caution">
    <text evidence="9">The sequence shown here is derived from an EMBL/GenBank/DDBJ whole genome shotgun (WGS) entry which is preliminary data.</text>
</comment>
<keyword evidence="9" id="KW-0645">Protease</keyword>
<proteinExistence type="inferred from homology"/>
<keyword evidence="5" id="KW-0573">Peptidoglycan synthesis</keyword>
<protein>
    <submittedName>
        <fullName evidence="9">D-alanyl-D-alanine carboxypeptidase</fullName>
    </submittedName>
</protein>
<evidence type="ECO:0000256" key="1">
    <source>
        <dbReference type="ARBA" id="ARBA00007164"/>
    </source>
</evidence>